<dbReference type="InterPro" id="IPR016135">
    <property type="entry name" value="UBQ-conjugating_enzyme/RWD"/>
</dbReference>
<sequence>MIQDSLVLKLIFKDIKLKFSVPDPTQTIEKLKEIILQKLQEQGISLFPNNVQCNDSDDFMLNSSDIIGQLLKQNDTVKLVEKVADNIIQQQQQQQQQQSQDNVTESPQIIQQQDPAEAIVVLYDISGSMSSQFFGDKELSRMGAVNAFFSAFADKTLAFEFNHIVKLVWFGSTLFDKCEFTSDFNKFIKLVDDANPGGSTKCYDAIDYAINKLLEVKQKYPDIVLRILALTDGEDNASASKPNTLVQRIFDHKIIIDSFVVGDNCVGLKTLTHASNGRCYCPRDLGQGMSLFEIESILSTSRREKVEYPTNVVDLDAIKGKPFDTEGMKVVTVDVSNKAVMKREEIIKRAKEAEALDIQQAANKTAVEGKKAIGGCGNGRERRVLKELNDALTKNYGECKIYPTADDIGLWKILMLGPKNTPFENGIYQLTCVIPQDYPFKPPKISFFTKMHHPNISKASGAVCLDVLKDQWSPALSVFSVLLSIRSLLIDPNPDDALDSNVAAEYKHEKALYTQNVIKEKQLYASPTVEDLLKEVLATVSVDSQEYKDAHKDLSEWIAQNK</sequence>
<evidence type="ECO:0000313" key="8">
    <source>
        <dbReference type="EMBL" id="CAK70072.1"/>
    </source>
</evidence>
<evidence type="ECO:0000313" key="9">
    <source>
        <dbReference type="Proteomes" id="UP000000600"/>
    </source>
</evidence>
<evidence type="ECO:0000256" key="4">
    <source>
        <dbReference type="ARBA" id="ARBA00022786"/>
    </source>
</evidence>
<dbReference type="RefSeq" id="XP_001437469.1">
    <property type="nucleotide sequence ID" value="XM_001437432.2"/>
</dbReference>
<dbReference type="GeneID" id="5023254"/>
<dbReference type="Gene3D" id="3.40.50.410">
    <property type="entry name" value="von Willebrand factor, type A domain"/>
    <property type="match status" value="1"/>
</dbReference>
<keyword evidence="4" id="KW-0833">Ubl conjugation pathway</keyword>
<dbReference type="AlphaFoldDB" id="A0CH05"/>
<dbReference type="Gene3D" id="3.10.110.10">
    <property type="entry name" value="Ubiquitin Conjugating Enzyme"/>
    <property type="match status" value="1"/>
</dbReference>
<keyword evidence="3" id="KW-0547">Nucleotide-binding</keyword>
<evidence type="ECO:0000259" key="6">
    <source>
        <dbReference type="PROSITE" id="PS50127"/>
    </source>
</evidence>
<dbReference type="SUPFAM" id="SSF54495">
    <property type="entry name" value="UBC-like"/>
    <property type="match status" value="1"/>
</dbReference>
<feature type="domain" description="VWFA" evidence="7">
    <location>
        <begin position="118"/>
        <end position="298"/>
    </location>
</feature>
<evidence type="ECO:0000256" key="2">
    <source>
        <dbReference type="ARBA" id="ARBA00022679"/>
    </source>
</evidence>
<dbReference type="KEGG" id="ptm:GSPATT00007512001"/>
<dbReference type="InterPro" id="IPR036465">
    <property type="entry name" value="vWFA_dom_sf"/>
</dbReference>
<feature type="domain" description="UBC core" evidence="6">
    <location>
        <begin position="379"/>
        <end position="526"/>
    </location>
</feature>
<keyword evidence="5" id="KW-0067">ATP-binding</keyword>
<accession>A0CH05</accession>
<keyword evidence="2" id="KW-0808">Transferase</keyword>
<gene>
    <name evidence="8" type="ORF">GSPATT00007512001</name>
</gene>
<dbReference type="GO" id="GO:0061631">
    <property type="term" value="F:ubiquitin conjugating enzyme activity"/>
    <property type="evidence" value="ECO:0000318"/>
    <property type="project" value="GO_Central"/>
</dbReference>
<dbReference type="PANTHER" id="PTHR24068">
    <property type="entry name" value="UBIQUITIN-CONJUGATING ENZYME E2"/>
    <property type="match status" value="1"/>
</dbReference>
<dbReference type="HOGENOM" id="CLU_490460_0_0_1"/>
<protein>
    <recommendedName>
        <fullName evidence="1">E2 ubiquitin-conjugating enzyme</fullName>
        <ecNumber evidence="1">2.3.2.23</ecNumber>
    </recommendedName>
</protein>
<dbReference type="SMART" id="SM00212">
    <property type="entry name" value="UBCc"/>
    <property type="match status" value="1"/>
</dbReference>
<dbReference type="OrthoDB" id="10069349at2759"/>
<dbReference type="STRING" id="5888.A0CH05"/>
<dbReference type="FunFam" id="3.10.110.10:FF:000060">
    <property type="entry name" value="Ubiquitin conjugating enzyme (UbcB)"/>
    <property type="match status" value="1"/>
</dbReference>
<dbReference type="EC" id="2.3.2.23" evidence="1"/>
<dbReference type="eggNOG" id="KOG0417">
    <property type="taxonomic scope" value="Eukaryota"/>
</dbReference>
<dbReference type="InterPro" id="IPR000608">
    <property type="entry name" value="UBC"/>
</dbReference>
<evidence type="ECO:0000259" key="7">
    <source>
        <dbReference type="PROSITE" id="PS50234"/>
    </source>
</evidence>
<dbReference type="Proteomes" id="UP000000600">
    <property type="component" value="Unassembled WGS sequence"/>
</dbReference>
<dbReference type="PROSITE" id="PS50127">
    <property type="entry name" value="UBC_2"/>
    <property type="match status" value="1"/>
</dbReference>
<reference evidence="8 9" key="1">
    <citation type="journal article" date="2006" name="Nature">
        <title>Global trends of whole-genome duplications revealed by the ciliate Paramecium tetraurelia.</title>
        <authorList>
            <consortium name="Genoscope"/>
            <person name="Aury J.-M."/>
            <person name="Jaillon O."/>
            <person name="Duret L."/>
            <person name="Noel B."/>
            <person name="Jubin C."/>
            <person name="Porcel B.M."/>
            <person name="Segurens B."/>
            <person name="Daubin V."/>
            <person name="Anthouard V."/>
            <person name="Aiach N."/>
            <person name="Arnaiz O."/>
            <person name="Billaut A."/>
            <person name="Beisson J."/>
            <person name="Blanc I."/>
            <person name="Bouhouche K."/>
            <person name="Camara F."/>
            <person name="Duharcourt S."/>
            <person name="Guigo R."/>
            <person name="Gogendeau D."/>
            <person name="Katinka M."/>
            <person name="Keller A.-M."/>
            <person name="Kissmehl R."/>
            <person name="Klotz C."/>
            <person name="Koll F."/>
            <person name="Le Moue A."/>
            <person name="Lepere C."/>
            <person name="Malinsky S."/>
            <person name="Nowacki M."/>
            <person name="Nowak J.K."/>
            <person name="Plattner H."/>
            <person name="Poulain J."/>
            <person name="Ruiz F."/>
            <person name="Serrano V."/>
            <person name="Zagulski M."/>
            <person name="Dessen P."/>
            <person name="Betermier M."/>
            <person name="Weissenbach J."/>
            <person name="Scarpelli C."/>
            <person name="Schachter V."/>
            <person name="Sperling L."/>
            <person name="Meyer E."/>
            <person name="Cohen J."/>
            <person name="Wincker P."/>
        </authorList>
    </citation>
    <scope>NUCLEOTIDE SEQUENCE [LARGE SCALE GENOMIC DNA]</scope>
    <source>
        <strain evidence="8 9">Stock d4-2</strain>
    </source>
</reference>
<dbReference type="GO" id="GO:0000209">
    <property type="term" value="P:protein polyubiquitination"/>
    <property type="evidence" value="ECO:0000318"/>
    <property type="project" value="GO_Central"/>
</dbReference>
<evidence type="ECO:0000256" key="3">
    <source>
        <dbReference type="ARBA" id="ARBA00022741"/>
    </source>
</evidence>
<dbReference type="InParanoid" id="A0CH05"/>
<evidence type="ECO:0000256" key="1">
    <source>
        <dbReference type="ARBA" id="ARBA00012486"/>
    </source>
</evidence>
<evidence type="ECO:0000256" key="5">
    <source>
        <dbReference type="ARBA" id="ARBA00022840"/>
    </source>
</evidence>
<dbReference type="Pfam" id="PF00179">
    <property type="entry name" value="UQ_con"/>
    <property type="match status" value="1"/>
</dbReference>
<dbReference type="SUPFAM" id="SSF53300">
    <property type="entry name" value="vWA-like"/>
    <property type="match status" value="1"/>
</dbReference>
<dbReference type="EMBL" id="CT868074">
    <property type="protein sequence ID" value="CAK70072.1"/>
    <property type="molecule type" value="Genomic_DNA"/>
</dbReference>
<dbReference type="GO" id="GO:0005524">
    <property type="term" value="F:ATP binding"/>
    <property type="evidence" value="ECO:0007669"/>
    <property type="project" value="UniProtKB-KW"/>
</dbReference>
<keyword evidence="9" id="KW-1185">Reference proteome</keyword>
<organism evidence="8 9">
    <name type="scientific">Paramecium tetraurelia</name>
    <dbReference type="NCBI Taxonomy" id="5888"/>
    <lineage>
        <taxon>Eukaryota</taxon>
        <taxon>Sar</taxon>
        <taxon>Alveolata</taxon>
        <taxon>Ciliophora</taxon>
        <taxon>Intramacronucleata</taxon>
        <taxon>Oligohymenophorea</taxon>
        <taxon>Peniculida</taxon>
        <taxon>Parameciidae</taxon>
        <taxon>Paramecium</taxon>
    </lineage>
</organism>
<dbReference type="FunFam" id="3.40.50.410:FF:000111">
    <property type="entry name" value="Uncharacterized protein"/>
    <property type="match status" value="1"/>
</dbReference>
<dbReference type="InterPro" id="IPR002035">
    <property type="entry name" value="VWF_A"/>
</dbReference>
<proteinExistence type="predicted"/>
<dbReference type="PROSITE" id="PS50234">
    <property type="entry name" value="VWFA"/>
    <property type="match status" value="1"/>
</dbReference>
<dbReference type="OMA" id="ASNGRCY"/>
<dbReference type="GO" id="GO:0005634">
    <property type="term" value="C:nucleus"/>
    <property type="evidence" value="ECO:0000318"/>
    <property type="project" value="GO_Central"/>
</dbReference>
<name>A0CH05_PARTE</name>